<reference evidence="2" key="1">
    <citation type="journal article" date="2019" name="Int. J. Syst. Evol. Microbiol.">
        <title>The Global Catalogue of Microorganisms (GCM) 10K type strain sequencing project: providing services to taxonomists for standard genome sequencing and annotation.</title>
        <authorList>
            <consortium name="The Broad Institute Genomics Platform"/>
            <consortium name="The Broad Institute Genome Sequencing Center for Infectious Disease"/>
            <person name="Wu L."/>
            <person name="Ma J."/>
        </authorList>
    </citation>
    <scope>NUCLEOTIDE SEQUENCE [LARGE SCALE GENOMIC DNA]</scope>
    <source>
        <strain evidence="2">JCM 17917</strain>
    </source>
</reference>
<gene>
    <name evidence="1" type="ORF">GCM10023183_01600</name>
</gene>
<comment type="caution">
    <text evidence="1">The sequence shown here is derived from an EMBL/GenBank/DDBJ whole genome shotgun (WGS) entry which is preliminary data.</text>
</comment>
<dbReference type="EMBL" id="BAABGX010000001">
    <property type="protein sequence ID" value="GAA4295581.1"/>
    <property type="molecule type" value="Genomic_DNA"/>
</dbReference>
<dbReference type="Proteomes" id="UP001501844">
    <property type="component" value="Unassembled WGS sequence"/>
</dbReference>
<evidence type="ECO:0000313" key="1">
    <source>
        <dbReference type="EMBL" id="GAA4295581.1"/>
    </source>
</evidence>
<name>A0ABP8F5L0_9BACT</name>
<protein>
    <submittedName>
        <fullName evidence="1">Uncharacterized protein</fullName>
    </submittedName>
</protein>
<dbReference type="RefSeq" id="WP_345161343.1">
    <property type="nucleotide sequence ID" value="NZ_BAABGX010000001.1"/>
</dbReference>
<proteinExistence type="predicted"/>
<organism evidence="1 2">
    <name type="scientific">Nibribacter koreensis</name>
    <dbReference type="NCBI Taxonomy" id="1084519"/>
    <lineage>
        <taxon>Bacteria</taxon>
        <taxon>Pseudomonadati</taxon>
        <taxon>Bacteroidota</taxon>
        <taxon>Cytophagia</taxon>
        <taxon>Cytophagales</taxon>
        <taxon>Hymenobacteraceae</taxon>
        <taxon>Nibribacter</taxon>
    </lineage>
</organism>
<keyword evidence="2" id="KW-1185">Reference proteome</keyword>
<sequence>MQIKSFAKGYAPSILVMVFTIFTFGSCQDDLDQEASPSLKASSDSYMVKTGEVNQQAGFYFLSPIVKEASYSGTFDESLSPVVEICPTADCGTTLHASFTVDGSGSEKVRVNMEEEHYVVNWNTKATGAAVGQTYRVRVTLGEQVLGYFDVKMISSGAQAKTVAPGLAALVAGQTLPVKFRIEKEDDGGVQVPGRDIVVFNDINMFDNTAMENPNNVRLVQNLVNFTTAGDRNDGKVVWMDRGRGSYCYAGNECDDSNWATMKATMTAEGFSIENILSTAGSLTSIPANVKVIFLVMPILDYTTPEVNTLKQFAADGGRIVFIGEHSSYYQHIPVQNQLLISLGAVLRNTGGAVDCGYNVLPATSMREHQITVGVTDVTMACASVIEPGAEDFALFYDKSNSRVLAGVAKIDVTPIAAQLVVTSARMTINQIYDETINYTSASGR</sequence>
<evidence type="ECO:0000313" key="2">
    <source>
        <dbReference type="Proteomes" id="UP001501844"/>
    </source>
</evidence>
<accession>A0ABP8F5L0</accession>
<dbReference type="PROSITE" id="PS51257">
    <property type="entry name" value="PROKAR_LIPOPROTEIN"/>
    <property type="match status" value="1"/>
</dbReference>